<evidence type="ECO:0000313" key="4">
    <source>
        <dbReference type="Proteomes" id="UP000238137"/>
    </source>
</evidence>
<feature type="compositionally biased region" description="Basic and acidic residues" evidence="1">
    <location>
        <begin position="39"/>
        <end position="81"/>
    </location>
</feature>
<gene>
    <name evidence="3" type="ORF">A7A09_006010</name>
</gene>
<dbReference type="EMBL" id="PXNQ02000003">
    <property type="protein sequence ID" value="RNF35416.1"/>
    <property type="molecule type" value="Genomic_DNA"/>
</dbReference>
<dbReference type="Proteomes" id="UP000238137">
    <property type="component" value="Unassembled WGS sequence"/>
</dbReference>
<evidence type="ECO:0000256" key="2">
    <source>
        <dbReference type="SAM" id="SignalP"/>
    </source>
</evidence>
<dbReference type="OrthoDB" id="7864548at2"/>
<evidence type="ECO:0000256" key="1">
    <source>
        <dbReference type="SAM" id="MobiDB-lite"/>
    </source>
</evidence>
<comment type="caution">
    <text evidence="3">The sequence shown here is derived from an EMBL/GenBank/DDBJ whole genome shotgun (WGS) entry which is preliminary data.</text>
</comment>
<accession>A0A422QZM1</accession>
<dbReference type="AlphaFoldDB" id="A0A422QZM1"/>
<keyword evidence="2" id="KW-0732">Signal</keyword>
<name>A0A422QZM1_9RHOB</name>
<sequence>MKKILVLIVPLVAFVAGAFAGAMLKPASHDTPPQPAHGTGHDEMPAAEAHGETDHGAASHDGASHDVASHDGGHGEHDGHGKSGKGGPAWFSFSSQFFVPLVREGDSGGIMILTLSLETTAAELEEISGQEHRLRDILLRRLLIVANTGGFDGNFTTEGRIRGLRKQLLEAAQASVGPKVSGVLIEDIARQSN</sequence>
<protein>
    <recommendedName>
        <fullName evidence="5">Flagellar protein FliL</fullName>
    </recommendedName>
</protein>
<feature type="signal peptide" evidence="2">
    <location>
        <begin position="1"/>
        <end position="20"/>
    </location>
</feature>
<reference evidence="3" key="1">
    <citation type="submission" date="2018-05" db="EMBL/GenBank/DDBJ databases">
        <title>Reclassification of Methylarcula marina and Methylarcula terricola as Paracoccus methylarcula sp.nov., comb.nov. and Paracoccus terricola comb.nov.</title>
        <authorList>
            <person name="Shmareva M.N."/>
            <person name="Doronina N.V."/>
            <person name="Vasilenko O.V."/>
            <person name="Tarlachkov S.V."/>
            <person name="Trotsenko Y.A."/>
        </authorList>
    </citation>
    <scope>NUCLEOTIDE SEQUENCE [LARGE SCALE GENOMIC DNA]</scope>
    <source>
        <strain evidence="3">VKM B-2159</strain>
    </source>
</reference>
<feature type="chain" id="PRO_5019177815" description="Flagellar protein FliL" evidence="2">
    <location>
        <begin position="21"/>
        <end position="193"/>
    </location>
</feature>
<evidence type="ECO:0008006" key="5">
    <source>
        <dbReference type="Google" id="ProtNLM"/>
    </source>
</evidence>
<evidence type="ECO:0000313" key="3">
    <source>
        <dbReference type="EMBL" id="RNF35416.1"/>
    </source>
</evidence>
<organism evidence="3 4">
    <name type="scientific">Paracoccus methylarcula</name>
    <dbReference type="NCBI Taxonomy" id="72022"/>
    <lineage>
        <taxon>Bacteria</taxon>
        <taxon>Pseudomonadati</taxon>
        <taxon>Pseudomonadota</taxon>
        <taxon>Alphaproteobacteria</taxon>
        <taxon>Rhodobacterales</taxon>
        <taxon>Paracoccaceae</taxon>
        <taxon>Paracoccus</taxon>
    </lineage>
</organism>
<keyword evidence="4" id="KW-1185">Reference proteome</keyword>
<proteinExistence type="predicted"/>
<feature type="region of interest" description="Disordered" evidence="1">
    <location>
        <begin position="27"/>
        <end position="86"/>
    </location>
</feature>